<accession>A0ABS9REP1</accession>
<proteinExistence type="predicted"/>
<dbReference type="Gene3D" id="3.40.50.300">
    <property type="entry name" value="P-loop containing nucleotide triphosphate hydrolases"/>
    <property type="match status" value="2"/>
</dbReference>
<evidence type="ECO:0000313" key="3">
    <source>
        <dbReference type="Proteomes" id="UP001156141"/>
    </source>
</evidence>
<dbReference type="Pfam" id="PF04851">
    <property type="entry name" value="ResIII"/>
    <property type="match status" value="1"/>
</dbReference>
<name>A0ABS9REP1_9FLAO</name>
<dbReference type="InterPro" id="IPR006935">
    <property type="entry name" value="Helicase/UvrB_N"/>
</dbReference>
<keyword evidence="2" id="KW-0378">Hydrolase</keyword>
<dbReference type="EMBL" id="JAKVQD010000001">
    <property type="protein sequence ID" value="MCH4551417.1"/>
    <property type="molecule type" value="Genomic_DNA"/>
</dbReference>
<evidence type="ECO:0000259" key="1">
    <source>
        <dbReference type="PROSITE" id="PS51192"/>
    </source>
</evidence>
<keyword evidence="2" id="KW-0547">Nucleotide-binding</keyword>
<reference evidence="2" key="1">
    <citation type="submission" date="2022-02" db="EMBL/GenBank/DDBJ databases">
        <title>Aestuariibaculum sp., a marine bacterium isolated from sediment in Guangxi.</title>
        <authorList>
            <person name="Ying J."/>
        </authorList>
    </citation>
    <scope>NUCLEOTIDE SEQUENCE</scope>
    <source>
        <strain evidence="2">L182</strain>
    </source>
</reference>
<dbReference type="InterPro" id="IPR014001">
    <property type="entry name" value="Helicase_ATP-bd"/>
</dbReference>
<evidence type="ECO:0000313" key="2">
    <source>
        <dbReference type="EMBL" id="MCH4551417.1"/>
    </source>
</evidence>
<keyword evidence="3" id="KW-1185">Reference proteome</keyword>
<gene>
    <name evidence="2" type="ORF">MKW35_02210</name>
</gene>
<sequence length="1032" mass="119416">MKWTNIKKDLRKPQIKSLELTEKYLTSIESGACLIHMPTGSGKSGIIATICNLQFDKCTIIVTPRIALTDQIKSAVEKDFFEDVLKKKANPNNKIFKDLLSDQIPLDDKGNYDDIIYISTIQKLDWIRKNNIHLYESLIKEIKLVIFDEGHYEPAYSWSQTIRGFKSKKILFTATPFRNDLKPFDILDKFIFPYKYADGIKDKYLREVEFKSENREKDDDSFLKKVLAHYKFKFGSFTKDSPKIIIRCSQRSTIIRLTNKIKKDYKSIEVVSIHETFKSSKEPYLVSSVPKKPAKHSAKIWIHQNKLLEGIDDNQFKMLAIYDDFKNDRALIQQIGRLVRVAQTNEQFKAYVIDFSNGRHEKIWNNYLEFDKKLDKSSFKPMSDKILEKFYGIGEDYEYLLDGFKKKFDFNSNKLPESIKIPLRTNFIQKHKNFDLENFKEFISEKLEEDDKRYIYEELTFNKIKLQVYFCLNISLSPYLDDYYSINIGNELIVFFEFNDVLSYFDSTGFLPIGEEDLGLGKVKEADFFKRLFNEEKDSWISSVSLKNSNLGTNSIRAHTISANSIDNTVSYLDDKSQIVSTATGKHRKLIKKKKETEKGIEDTNITQNISRYVGLSKGRVSQRAEWVELDDYVDWVNNIHTIMNDSSLNPKSTFARYAKAVNTVKETNPKHILLDIGEISNDFKLTEELTINDIKYKKNEHLVIEDVCSEVSQGSSANEFEFNIKISDDISVTLQLSYDSKKKTYHVDGDDLDKYYQPNNNVQFITITQFLNTRQSFKIIPEEPNVIYAYGEFYEVHSNFGKGFKEETFNLRDIIIPIKELNTINSEKGKTTTRNAGGSWVQDSIFGLLDDLGVKSELEIHIKTPDIVVFDDMNTEMADVIYGYESKTESKVIFIHAKCGSGSLYSATALQEVTSQATKNIKYLNSYNELPKERIRKWNSKWKSRGLVVDKRIRKPNIKGKETLERLEKIIQNPNSTKEVWLVLGKTLEYKELIKALEKGKAEAIQATLLLHSTLQSVGTVNAKLKVFCSP</sequence>
<dbReference type="SMART" id="SM00487">
    <property type="entry name" value="DEXDc"/>
    <property type="match status" value="1"/>
</dbReference>
<dbReference type="PROSITE" id="PS51192">
    <property type="entry name" value="HELICASE_ATP_BIND_1"/>
    <property type="match status" value="1"/>
</dbReference>
<dbReference type="PANTHER" id="PTHR47396">
    <property type="entry name" value="TYPE I RESTRICTION ENZYME ECOKI R PROTEIN"/>
    <property type="match status" value="1"/>
</dbReference>
<dbReference type="SUPFAM" id="SSF52540">
    <property type="entry name" value="P-loop containing nucleoside triphosphate hydrolases"/>
    <property type="match status" value="1"/>
</dbReference>
<keyword evidence="2" id="KW-0347">Helicase</keyword>
<dbReference type="InterPro" id="IPR050742">
    <property type="entry name" value="Helicase_Restrict-Modif_Enz"/>
</dbReference>
<feature type="domain" description="Helicase ATP-binding" evidence="1">
    <location>
        <begin position="24"/>
        <end position="194"/>
    </location>
</feature>
<keyword evidence="2" id="KW-0067">ATP-binding</keyword>
<protein>
    <submittedName>
        <fullName evidence="2">DEAD/DEAH box helicase family protein</fullName>
    </submittedName>
</protein>
<dbReference type="PANTHER" id="PTHR47396:SF1">
    <property type="entry name" value="ATP-DEPENDENT HELICASE IRC3-RELATED"/>
    <property type="match status" value="1"/>
</dbReference>
<dbReference type="GO" id="GO:0004386">
    <property type="term" value="F:helicase activity"/>
    <property type="evidence" value="ECO:0007669"/>
    <property type="project" value="UniProtKB-KW"/>
</dbReference>
<comment type="caution">
    <text evidence="2">The sequence shown here is derived from an EMBL/GenBank/DDBJ whole genome shotgun (WGS) entry which is preliminary data.</text>
</comment>
<dbReference type="RefSeq" id="WP_240571760.1">
    <property type="nucleotide sequence ID" value="NZ_CP136709.1"/>
</dbReference>
<dbReference type="Proteomes" id="UP001156141">
    <property type="component" value="Unassembled WGS sequence"/>
</dbReference>
<organism evidence="2 3">
    <name type="scientific">Aestuariibaculum lutulentum</name>
    <dbReference type="NCBI Taxonomy" id="2920935"/>
    <lineage>
        <taxon>Bacteria</taxon>
        <taxon>Pseudomonadati</taxon>
        <taxon>Bacteroidota</taxon>
        <taxon>Flavobacteriia</taxon>
        <taxon>Flavobacteriales</taxon>
        <taxon>Flavobacteriaceae</taxon>
    </lineage>
</organism>
<dbReference type="InterPro" id="IPR027417">
    <property type="entry name" value="P-loop_NTPase"/>
</dbReference>